<feature type="transmembrane region" description="Helical" evidence="1">
    <location>
        <begin position="97"/>
        <end position="116"/>
    </location>
</feature>
<reference evidence="2" key="1">
    <citation type="submission" date="2020-10" db="EMBL/GenBank/DDBJ databases">
        <authorList>
            <person name="Gilroy R."/>
        </authorList>
    </citation>
    <scope>NUCLEOTIDE SEQUENCE</scope>
    <source>
        <strain evidence="2">CHK160-1198</strain>
    </source>
</reference>
<evidence type="ECO:0000256" key="1">
    <source>
        <dbReference type="SAM" id="Phobius"/>
    </source>
</evidence>
<keyword evidence="1" id="KW-0812">Transmembrane</keyword>
<reference evidence="2" key="2">
    <citation type="journal article" date="2021" name="PeerJ">
        <title>Extensive microbial diversity within the chicken gut microbiome revealed by metagenomics and culture.</title>
        <authorList>
            <person name="Gilroy R."/>
            <person name="Ravi A."/>
            <person name="Getino M."/>
            <person name="Pursley I."/>
            <person name="Horton D.L."/>
            <person name="Alikhan N.F."/>
            <person name="Baker D."/>
            <person name="Gharbi K."/>
            <person name="Hall N."/>
            <person name="Watson M."/>
            <person name="Adriaenssens E.M."/>
            <person name="Foster-Nyarko E."/>
            <person name="Jarju S."/>
            <person name="Secka A."/>
            <person name="Antonio M."/>
            <person name="Oren A."/>
            <person name="Chaudhuri R.R."/>
            <person name="La Ragione R."/>
            <person name="Hildebrand F."/>
            <person name="Pallen M.J."/>
        </authorList>
    </citation>
    <scope>NUCLEOTIDE SEQUENCE</scope>
    <source>
        <strain evidence="2">CHK160-1198</strain>
    </source>
</reference>
<gene>
    <name evidence="2" type="ORF">IAB06_08005</name>
</gene>
<comment type="caution">
    <text evidence="2">The sequence shown here is derived from an EMBL/GenBank/DDBJ whole genome shotgun (WGS) entry which is preliminary data.</text>
</comment>
<evidence type="ECO:0000313" key="2">
    <source>
        <dbReference type="EMBL" id="HIU64958.1"/>
    </source>
</evidence>
<accession>A0A9D1SMD1</accession>
<dbReference type="AlphaFoldDB" id="A0A9D1SMD1"/>
<feature type="transmembrane region" description="Helical" evidence="1">
    <location>
        <begin position="137"/>
        <end position="158"/>
    </location>
</feature>
<organism evidence="2 3">
    <name type="scientific">Candidatus Avacidaminococcus intestinavium</name>
    <dbReference type="NCBI Taxonomy" id="2840684"/>
    <lineage>
        <taxon>Bacteria</taxon>
        <taxon>Bacillati</taxon>
        <taxon>Bacillota</taxon>
        <taxon>Negativicutes</taxon>
        <taxon>Acidaminococcales</taxon>
        <taxon>Acidaminococcaceae</taxon>
        <taxon>Acidaminococcaceae incertae sedis</taxon>
        <taxon>Candidatus Avacidaminococcus</taxon>
    </lineage>
</organism>
<sequence length="203" mass="23730">MYKYLLHKIILPFFFASLLIALVLSAIFIDIFIFHNPINEISLTESLQELFLLIISLTFFSLARQYKNYRAGLFLISAFFGSLFLRELDFLFDPLPYISWFTFVLPLVLIALFYALRNQENCLNGLQHFTKDSSFPLMFCGLLTVLVFSRIIGMNIIWQNVLQQDYARVVKNVIEEGSELFGYTLTLLATFKYKYKLTGKLFF</sequence>
<feature type="transmembrane region" description="Helical" evidence="1">
    <location>
        <begin position="69"/>
        <end position="85"/>
    </location>
</feature>
<dbReference type="Proteomes" id="UP000824099">
    <property type="component" value="Unassembled WGS sequence"/>
</dbReference>
<proteinExistence type="predicted"/>
<evidence type="ECO:0000313" key="3">
    <source>
        <dbReference type="Proteomes" id="UP000824099"/>
    </source>
</evidence>
<keyword evidence="1" id="KW-1133">Transmembrane helix</keyword>
<name>A0A9D1SMD1_9FIRM</name>
<protein>
    <submittedName>
        <fullName evidence="2">Uncharacterized protein</fullName>
    </submittedName>
</protein>
<dbReference type="EMBL" id="DVNI01000134">
    <property type="protein sequence ID" value="HIU64958.1"/>
    <property type="molecule type" value="Genomic_DNA"/>
</dbReference>
<keyword evidence="1" id="KW-0472">Membrane</keyword>
<feature type="transmembrane region" description="Helical" evidence="1">
    <location>
        <begin position="46"/>
        <end position="62"/>
    </location>
</feature>
<feature type="transmembrane region" description="Helical" evidence="1">
    <location>
        <begin position="12"/>
        <end position="34"/>
    </location>
</feature>